<proteinExistence type="predicted"/>
<evidence type="ECO:0000313" key="3">
    <source>
        <dbReference type="Proteomes" id="UP001642484"/>
    </source>
</evidence>
<feature type="region of interest" description="Disordered" evidence="1">
    <location>
        <begin position="84"/>
        <end position="103"/>
    </location>
</feature>
<reference evidence="2 3" key="1">
    <citation type="submission" date="2024-02" db="EMBL/GenBank/DDBJ databases">
        <authorList>
            <person name="Chen Y."/>
            <person name="Shah S."/>
            <person name="Dougan E. K."/>
            <person name="Thang M."/>
            <person name="Chan C."/>
        </authorList>
    </citation>
    <scope>NUCLEOTIDE SEQUENCE [LARGE SCALE GENOMIC DNA]</scope>
</reference>
<comment type="caution">
    <text evidence="2">The sequence shown here is derived from an EMBL/GenBank/DDBJ whole genome shotgun (WGS) entry which is preliminary data.</text>
</comment>
<accession>A0ABP0SRA5</accession>
<gene>
    <name evidence="2" type="ORF">CCMP2556_LOCUS53148</name>
</gene>
<feature type="compositionally biased region" description="Polar residues" evidence="1">
    <location>
        <begin position="22"/>
        <end position="35"/>
    </location>
</feature>
<dbReference type="InterPro" id="IPR010736">
    <property type="entry name" value="SHIPPO-rpt"/>
</dbReference>
<keyword evidence="3" id="KW-1185">Reference proteome</keyword>
<feature type="region of interest" description="Disordered" evidence="1">
    <location>
        <begin position="1"/>
        <end position="75"/>
    </location>
</feature>
<dbReference type="Proteomes" id="UP001642484">
    <property type="component" value="Unassembled WGS sequence"/>
</dbReference>
<evidence type="ECO:0000256" key="1">
    <source>
        <dbReference type="SAM" id="MobiDB-lite"/>
    </source>
</evidence>
<name>A0ABP0SRA5_9DINO</name>
<dbReference type="Pfam" id="PF07004">
    <property type="entry name" value="SHIPPO-rpt"/>
    <property type="match status" value="1"/>
</dbReference>
<feature type="region of interest" description="Disordered" evidence="1">
    <location>
        <begin position="109"/>
        <end position="139"/>
    </location>
</feature>
<organism evidence="2 3">
    <name type="scientific">Durusdinium trenchii</name>
    <dbReference type="NCBI Taxonomy" id="1381693"/>
    <lineage>
        <taxon>Eukaryota</taxon>
        <taxon>Sar</taxon>
        <taxon>Alveolata</taxon>
        <taxon>Dinophyceae</taxon>
        <taxon>Suessiales</taxon>
        <taxon>Symbiodiniaceae</taxon>
        <taxon>Durusdinium</taxon>
    </lineage>
</organism>
<dbReference type="EMBL" id="CAXAMN010028062">
    <property type="protein sequence ID" value="CAK9114952.1"/>
    <property type="molecule type" value="Genomic_DNA"/>
</dbReference>
<protein>
    <submittedName>
        <fullName evidence="2">Uncharacterized protein</fullName>
    </submittedName>
</protein>
<sequence length="307" mass="33065">MLNAVEGDVKEGPPSEAGPTGRPSSTPEPSRKTPSPSLPDKSGFQALSTVTAPPKFSFASKMPQGKEKFKMPGPGSYMHDRDFSSKHQTQPSFGFGTGTRKTRVVNQAPGPGTYEEPGTLGDAKISCTPRREAPQARGKAPGYEVTVFKARSGFSFGTARQRARLPAEFEAVTPGHEIADGQGWWVNAEPTKRLSSFCSWRGVWAHVLLSFGSQVLLNICSSGVHVAVLGPEGPEIEVKSFNASDVEEAKAWASALPEGRHCVLAAAGEDLLTLGVLSEEARTRRDVSKSLCRQCRCRCRCQAETCW</sequence>
<evidence type="ECO:0000313" key="2">
    <source>
        <dbReference type="EMBL" id="CAK9114952.1"/>
    </source>
</evidence>